<proteinExistence type="predicted"/>
<gene>
    <name evidence="1" type="primary">75</name>
    <name evidence="1" type="ORF">SEA_VANDEWEGE_75</name>
</gene>
<organism evidence="1 2">
    <name type="scientific">Gordonia phage VanDeWege</name>
    <dbReference type="NCBI Taxonomy" id="2588131"/>
    <lineage>
        <taxon>Viruses</taxon>
        <taxon>Duplodnaviria</taxon>
        <taxon>Heunggongvirae</taxon>
        <taxon>Uroviricota</taxon>
        <taxon>Caudoviricetes</taxon>
        <taxon>Stackebrandtviridae</taxon>
        <taxon>Frickvirinae</taxon>
        <taxon>Wizardvirus</taxon>
        <taxon>Wizardvirus vandewege</taxon>
    </lineage>
</organism>
<dbReference type="GeneID" id="65119931"/>
<sequence>MIRNALVNGARPMDVPLTWSQETTYVRKINGRWWIAWAPFNDTTYAMAQIAGIVDQSWWVWFDFDTHADALEFAAGIHRSTP</sequence>
<reference evidence="1 2" key="1">
    <citation type="submission" date="2019-04" db="EMBL/GenBank/DDBJ databases">
        <authorList>
            <person name="Bostrom E.R."/>
            <person name="Castillo G."/>
            <person name="Delesalle V.A."/>
            <person name="Garlena R.A."/>
            <person name="Russell D.A."/>
            <person name="Pope W.H."/>
            <person name="Jacobs-Sera D."/>
            <person name="Hatfull G.F."/>
        </authorList>
    </citation>
    <scope>NUCLEOTIDE SEQUENCE [LARGE SCALE GENOMIC DNA]</scope>
</reference>
<keyword evidence="2" id="KW-1185">Reference proteome</keyword>
<dbReference type="EMBL" id="MK864264">
    <property type="protein sequence ID" value="QDB74657.1"/>
    <property type="molecule type" value="Genomic_DNA"/>
</dbReference>
<evidence type="ECO:0000313" key="2">
    <source>
        <dbReference type="Proteomes" id="UP000317805"/>
    </source>
</evidence>
<accession>A0A4Y5TYY9</accession>
<name>A0A4Y5TYY9_9CAUD</name>
<dbReference type="Proteomes" id="UP000317805">
    <property type="component" value="Segment"/>
</dbReference>
<dbReference type="RefSeq" id="YP_010102132.1">
    <property type="nucleotide sequence ID" value="NC_055796.1"/>
</dbReference>
<dbReference type="KEGG" id="vg:65119931"/>
<protein>
    <submittedName>
        <fullName evidence="1">Uncharacterized protein</fullName>
    </submittedName>
</protein>
<evidence type="ECO:0000313" key="1">
    <source>
        <dbReference type="EMBL" id="QDB74657.1"/>
    </source>
</evidence>